<dbReference type="EMBL" id="LWLN01000001">
    <property type="protein sequence ID" value="OLZ41584.1"/>
    <property type="molecule type" value="Genomic_DNA"/>
</dbReference>
<keyword evidence="3" id="KW-1185">Reference proteome</keyword>
<reference evidence="3" key="1">
    <citation type="submission" date="2016-04" db="EMBL/GenBank/DDBJ databases">
        <authorList>
            <person name="Chen S.-C."/>
            <person name="Lai M.-C."/>
        </authorList>
    </citation>
    <scope>NUCLEOTIDE SEQUENCE [LARGE SCALE GENOMIC DNA]</scope>
    <source>
        <strain evidence="3">AB14</strain>
    </source>
</reference>
<evidence type="ECO:0000256" key="1">
    <source>
        <dbReference type="SAM" id="Phobius"/>
    </source>
</evidence>
<evidence type="ECO:0000313" key="3">
    <source>
        <dbReference type="Proteomes" id="UP000189370"/>
    </source>
</evidence>
<feature type="transmembrane region" description="Helical" evidence="1">
    <location>
        <begin position="53"/>
        <end position="70"/>
    </location>
</feature>
<feature type="transmembrane region" description="Helical" evidence="1">
    <location>
        <begin position="27"/>
        <end position="47"/>
    </location>
</feature>
<name>A0A1S8AYZ7_9EURY</name>
<dbReference type="RefSeq" id="WP_076146411.1">
    <property type="nucleotide sequence ID" value="NZ_LWLN01000001.1"/>
</dbReference>
<evidence type="ECO:0000313" key="2">
    <source>
        <dbReference type="EMBL" id="OLZ41584.1"/>
    </source>
</evidence>
<proteinExistence type="predicted"/>
<feature type="transmembrane region" description="Helical" evidence="1">
    <location>
        <begin position="82"/>
        <end position="101"/>
    </location>
</feature>
<keyword evidence="1" id="KW-0812">Transmembrane</keyword>
<organism evidence="2 3">
    <name type="scientific">Natrinema saccharevitans</name>
    <dbReference type="NCBI Taxonomy" id="301967"/>
    <lineage>
        <taxon>Archaea</taxon>
        <taxon>Methanobacteriati</taxon>
        <taxon>Methanobacteriota</taxon>
        <taxon>Stenosarchaea group</taxon>
        <taxon>Halobacteria</taxon>
        <taxon>Halobacteriales</taxon>
        <taxon>Natrialbaceae</taxon>
        <taxon>Natrinema</taxon>
    </lineage>
</organism>
<keyword evidence="1" id="KW-0472">Membrane</keyword>
<gene>
    <name evidence="2" type="ORF">A6E15_11585</name>
</gene>
<protein>
    <submittedName>
        <fullName evidence="2">Uncharacterized protein</fullName>
    </submittedName>
</protein>
<dbReference type="OrthoDB" id="186921at2157"/>
<keyword evidence="1" id="KW-1133">Transmembrane helix</keyword>
<sequence length="152" mass="16791">MARRQRLREWFRDDGSWQVPDGRRGEFVALLVGLPLYASIVHFDAGLPAPREYWPAVVLGACGGFWYVAYYREGLADQLPDWAGVEQVLSFVIGGVGLSLLRLIDLGNPTVCFLLTACGTVLSIYLVRLVSPFHRGVEPPTAVGESRIGTDR</sequence>
<comment type="caution">
    <text evidence="2">The sequence shown here is derived from an EMBL/GenBank/DDBJ whole genome shotgun (WGS) entry which is preliminary data.</text>
</comment>
<accession>A0A1S8AYZ7</accession>
<dbReference type="Proteomes" id="UP000189370">
    <property type="component" value="Unassembled WGS sequence"/>
</dbReference>
<dbReference type="AlphaFoldDB" id="A0A1S8AYZ7"/>
<feature type="transmembrane region" description="Helical" evidence="1">
    <location>
        <begin position="107"/>
        <end position="127"/>
    </location>
</feature>
<dbReference type="STRING" id="301967.A6E15_11585"/>